<evidence type="ECO:0000256" key="2">
    <source>
        <dbReference type="ARBA" id="ARBA00022723"/>
    </source>
</evidence>
<feature type="compositionally biased region" description="Polar residues" evidence="8">
    <location>
        <begin position="308"/>
        <end position="322"/>
    </location>
</feature>
<dbReference type="GO" id="GO:0045944">
    <property type="term" value="P:positive regulation of transcription by RNA polymerase II"/>
    <property type="evidence" value="ECO:0007669"/>
    <property type="project" value="TreeGrafter"/>
</dbReference>
<dbReference type="PANTHER" id="PTHR28088:SF9">
    <property type="entry name" value="TRANSCRIPTION FACTOR GRISEA, PUTATIVE (AFU_ORTHOLOGUE AFUA_1G13190)-RELATED"/>
    <property type="match status" value="1"/>
</dbReference>
<comment type="caution">
    <text evidence="10">The sequence shown here is derived from an EMBL/GenBank/DDBJ whole genome shotgun (WGS) entry which is preliminary data.</text>
</comment>
<evidence type="ECO:0000256" key="6">
    <source>
        <dbReference type="ARBA" id="ARBA00023163"/>
    </source>
</evidence>
<dbReference type="InterPro" id="IPR051763">
    <property type="entry name" value="Copper_Homeo_Regul"/>
</dbReference>
<dbReference type="OrthoDB" id="5600085at2759"/>
<dbReference type="PANTHER" id="PTHR28088">
    <property type="entry name" value="TRANSCRIPTIONAL ACTIVATOR HAA1-RELATED"/>
    <property type="match status" value="1"/>
</dbReference>
<evidence type="ECO:0000259" key="9">
    <source>
        <dbReference type="PROSITE" id="PS50073"/>
    </source>
</evidence>
<keyword evidence="2" id="KW-0479">Metal-binding</keyword>
<dbReference type="Gene3D" id="3.90.430.10">
    <property type="entry name" value="Copper fist DNA-binding domain"/>
    <property type="match status" value="1"/>
</dbReference>
<proteinExistence type="predicted"/>
<dbReference type="GO" id="GO:0000978">
    <property type="term" value="F:RNA polymerase II cis-regulatory region sequence-specific DNA binding"/>
    <property type="evidence" value="ECO:0007669"/>
    <property type="project" value="TreeGrafter"/>
</dbReference>
<dbReference type="SMART" id="SM00412">
    <property type="entry name" value="Cu_FIST"/>
    <property type="match status" value="1"/>
</dbReference>
<dbReference type="GO" id="GO:0005507">
    <property type="term" value="F:copper ion binding"/>
    <property type="evidence" value="ECO:0007669"/>
    <property type="project" value="InterPro"/>
</dbReference>
<dbReference type="GO" id="GO:0006878">
    <property type="term" value="P:intracellular copper ion homeostasis"/>
    <property type="evidence" value="ECO:0007669"/>
    <property type="project" value="TreeGrafter"/>
</dbReference>
<feature type="compositionally biased region" description="Low complexity" evidence="8">
    <location>
        <begin position="388"/>
        <end position="403"/>
    </location>
</feature>
<feature type="compositionally biased region" description="Polar residues" evidence="8">
    <location>
        <begin position="377"/>
        <end position="387"/>
    </location>
</feature>
<dbReference type="GeneID" id="37070880"/>
<evidence type="ECO:0000256" key="5">
    <source>
        <dbReference type="ARBA" id="ARBA00023015"/>
    </source>
</evidence>
<feature type="compositionally biased region" description="Polar residues" evidence="8">
    <location>
        <begin position="167"/>
        <end position="190"/>
    </location>
</feature>
<sequence length="550" mass="59940">MPLDEEGAKWSCEPCIRGHRSSKCQHFDRMMMKVPKAGRPLARCPHPKGTCSCQKLYAFMVRIPKGSTCLCRPVYQVPAEAAESISTTPAPPTPTPSSAPNKIQKSVKRQIKTAPENLTKALSSIPEFRKQHAEGGMSNRPYPYAYSAQEQRPNNSYDAVNEDPNESVATSRQASNQIGESKASQGSSCCSRKPQPPVQTPAPVQRSCCEKPKSSPESVDNRGPILDSPNYLPPHIFNGNGTSHTPNPTPQVSTWQDFQVAKQEHYMQPFSLPLSQSGLLSMPGGMAHMAPHPVEFSHQPLNGHGIFQTSTSNPPSESTRNVPNPEDTECDATHNCTCGDKCQCLGCVSHPFNNTTRQHVQEMGLLVALTDDEQKQRGLNSHRSSPLQGQQGQQGQQSQQGQQDHLTSLPYQYSNFAHPTDHGARPIGMHSYANHSPTLGNVNNGYASPPADYLSGQQLMVPSEYYTLEYPVGLPSACADTTGSCQCGNDCTCVGCLTHSGHNGIGLEPTMENNWGHMDFSTFSTDTIGVSTSQMPAFEDFIFHPTNSML</sequence>
<dbReference type="GO" id="GO:0005634">
    <property type="term" value="C:nucleus"/>
    <property type="evidence" value="ECO:0007669"/>
    <property type="project" value="UniProtKB-SubCell"/>
</dbReference>
<evidence type="ECO:0000256" key="7">
    <source>
        <dbReference type="ARBA" id="ARBA00023242"/>
    </source>
</evidence>
<feature type="region of interest" description="Disordered" evidence="8">
    <location>
        <begin position="151"/>
        <end position="232"/>
    </location>
</feature>
<evidence type="ECO:0000313" key="11">
    <source>
        <dbReference type="Proteomes" id="UP000247233"/>
    </source>
</evidence>
<comment type="subcellular location">
    <subcellularLocation>
        <location evidence="1">Nucleus</location>
    </subcellularLocation>
</comment>
<keyword evidence="6" id="KW-0804">Transcription</keyword>
<feature type="region of interest" description="Disordered" evidence="8">
    <location>
        <begin position="375"/>
        <end position="404"/>
    </location>
</feature>
<feature type="region of interest" description="Disordered" evidence="8">
    <location>
        <begin position="85"/>
        <end position="109"/>
    </location>
</feature>
<keyword evidence="11" id="KW-1185">Reference proteome</keyword>
<dbReference type="GO" id="GO:0006879">
    <property type="term" value="P:intracellular iron ion homeostasis"/>
    <property type="evidence" value="ECO:0007669"/>
    <property type="project" value="TreeGrafter"/>
</dbReference>
<protein>
    <recommendedName>
        <fullName evidence="9">Copper-fist domain-containing protein</fullName>
    </recommendedName>
</protein>
<dbReference type="PROSITE" id="PS50073">
    <property type="entry name" value="COPPER_FIST_2"/>
    <property type="match status" value="1"/>
</dbReference>
<dbReference type="RefSeq" id="XP_025398079.1">
    <property type="nucleotide sequence ID" value="XM_025548643.1"/>
</dbReference>
<evidence type="ECO:0000256" key="4">
    <source>
        <dbReference type="ARBA" id="ARBA00023008"/>
    </source>
</evidence>
<keyword evidence="7" id="KW-0539">Nucleus</keyword>
<dbReference type="STRING" id="1448321.A0A317VT56"/>
<dbReference type="Proteomes" id="UP000247233">
    <property type="component" value="Unassembled WGS sequence"/>
</dbReference>
<organism evidence="10 11">
    <name type="scientific">Aspergillus heteromorphus CBS 117.55</name>
    <dbReference type="NCBI Taxonomy" id="1448321"/>
    <lineage>
        <taxon>Eukaryota</taxon>
        <taxon>Fungi</taxon>
        <taxon>Dikarya</taxon>
        <taxon>Ascomycota</taxon>
        <taxon>Pezizomycotina</taxon>
        <taxon>Eurotiomycetes</taxon>
        <taxon>Eurotiomycetidae</taxon>
        <taxon>Eurotiales</taxon>
        <taxon>Aspergillaceae</taxon>
        <taxon>Aspergillus</taxon>
        <taxon>Aspergillus subgen. Circumdati</taxon>
    </lineage>
</organism>
<dbReference type="InterPro" id="IPR001083">
    <property type="entry name" value="Cu_fist_DNA-bd_dom"/>
</dbReference>
<keyword evidence="4" id="KW-0186">Copper</keyword>
<name>A0A317VT56_9EURO</name>
<dbReference type="VEuPathDB" id="FungiDB:BO70DRAFT_68226"/>
<dbReference type="Pfam" id="PF00649">
    <property type="entry name" value="Copper-fist"/>
    <property type="match status" value="1"/>
</dbReference>
<feature type="region of interest" description="Disordered" evidence="8">
    <location>
        <begin position="308"/>
        <end position="328"/>
    </location>
</feature>
<dbReference type="GO" id="GO:0000981">
    <property type="term" value="F:DNA-binding transcription factor activity, RNA polymerase II-specific"/>
    <property type="evidence" value="ECO:0007669"/>
    <property type="project" value="TreeGrafter"/>
</dbReference>
<evidence type="ECO:0000256" key="3">
    <source>
        <dbReference type="ARBA" id="ARBA00022833"/>
    </source>
</evidence>
<keyword evidence="5" id="KW-0805">Transcription regulation</keyword>
<evidence type="ECO:0000313" key="10">
    <source>
        <dbReference type="EMBL" id="PWY77506.1"/>
    </source>
</evidence>
<dbReference type="InterPro" id="IPR036395">
    <property type="entry name" value="Cu_fist_DNA-bd_dom_sf"/>
</dbReference>
<evidence type="ECO:0000256" key="1">
    <source>
        <dbReference type="ARBA" id="ARBA00004123"/>
    </source>
</evidence>
<keyword evidence="3" id="KW-0862">Zinc</keyword>
<dbReference type="EMBL" id="MSFL01000018">
    <property type="protein sequence ID" value="PWY77506.1"/>
    <property type="molecule type" value="Genomic_DNA"/>
</dbReference>
<evidence type="ECO:0000256" key="8">
    <source>
        <dbReference type="SAM" id="MobiDB-lite"/>
    </source>
</evidence>
<dbReference type="SUPFAM" id="SSF57879">
    <property type="entry name" value="Zinc domain conserved in yeast copper-regulated transcription factors"/>
    <property type="match status" value="1"/>
</dbReference>
<feature type="domain" description="Copper-fist" evidence="9">
    <location>
        <begin position="6"/>
        <end position="41"/>
    </location>
</feature>
<dbReference type="FunFam" id="3.90.430.10:FF:000001">
    <property type="entry name" value="Copper fist DNA-binding protein"/>
    <property type="match status" value="1"/>
</dbReference>
<gene>
    <name evidence="10" type="ORF">BO70DRAFT_68226</name>
</gene>
<reference evidence="10 11" key="1">
    <citation type="submission" date="2016-12" db="EMBL/GenBank/DDBJ databases">
        <title>The genomes of Aspergillus section Nigri reveals drivers in fungal speciation.</title>
        <authorList>
            <consortium name="DOE Joint Genome Institute"/>
            <person name="Vesth T.C."/>
            <person name="Nybo J."/>
            <person name="Theobald S."/>
            <person name="Brandl J."/>
            <person name="Frisvad J.C."/>
            <person name="Nielsen K.F."/>
            <person name="Lyhne E.K."/>
            <person name="Kogle M.E."/>
            <person name="Kuo A."/>
            <person name="Riley R."/>
            <person name="Clum A."/>
            <person name="Nolan M."/>
            <person name="Lipzen A."/>
            <person name="Salamov A."/>
            <person name="Henrissat B."/>
            <person name="Wiebenga A."/>
            <person name="De Vries R.P."/>
            <person name="Grigoriev I.V."/>
            <person name="Mortensen U.H."/>
            <person name="Andersen M.R."/>
            <person name="Baker S.E."/>
        </authorList>
    </citation>
    <scope>NUCLEOTIDE SEQUENCE [LARGE SCALE GENOMIC DNA]</scope>
    <source>
        <strain evidence="10 11">CBS 117.55</strain>
    </source>
</reference>
<dbReference type="AlphaFoldDB" id="A0A317VT56"/>
<dbReference type="SMART" id="SM01090">
    <property type="entry name" value="Copper-fist"/>
    <property type="match status" value="1"/>
</dbReference>
<accession>A0A317VT56</accession>